<dbReference type="CDD" id="cd18176">
    <property type="entry name" value="ATP-synt_Vo_c_ATP6C_rpt2"/>
    <property type="match status" value="1"/>
</dbReference>
<reference evidence="11" key="2">
    <citation type="journal article" date="2007" name="Science">
        <title>Draft genome sequence of the sexually transmitted pathogen Trichomonas vaginalis.</title>
        <authorList>
            <person name="Carlton J.M."/>
            <person name="Hirt R.P."/>
            <person name="Silva J.C."/>
            <person name="Delcher A.L."/>
            <person name="Schatz M."/>
            <person name="Zhao Q."/>
            <person name="Wortman J.R."/>
            <person name="Bidwell S.L."/>
            <person name="Alsmark U.C.M."/>
            <person name="Besteiro S."/>
            <person name="Sicheritz-Ponten T."/>
            <person name="Noel C.J."/>
            <person name="Dacks J.B."/>
            <person name="Foster P.G."/>
            <person name="Simillion C."/>
            <person name="Van de Peer Y."/>
            <person name="Miranda-Saavedra D."/>
            <person name="Barton G.J."/>
            <person name="Westrop G.D."/>
            <person name="Mueller S."/>
            <person name="Dessi D."/>
            <person name="Fiori P.L."/>
            <person name="Ren Q."/>
            <person name="Paulsen I."/>
            <person name="Zhang H."/>
            <person name="Bastida-Corcuera F.D."/>
            <person name="Simoes-Barbosa A."/>
            <person name="Brown M.T."/>
            <person name="Hayes R.D."/>
            <person name="Mukherjee M."/>
            <person name="Okumura C.Y."/>
            <person name="Schneider R."/>
            <person name="Smith A.J."/>
            <person name="Vanacova S."/>
            <person name="Villalvazo M."/>
            <person name="Haas B.J."/>
            <person name="Pertea M."/>
            <person name="Feldblyum T.V."/>
            <person name="Utterback T.R."/>
            <person name="Shu C.L."/>
            <person name="Osoegawa K."/>
            <person name="de Jong P.J."/>
            <person name="Hrdy I."/>
            <person name="Horvathova L."/>
            <person name="Zubacova Z."/>
            <person name="Dolezal P."/>
            <person name="Malik S.B."/>
            <person name="Logsdon J.M. Jr."/>
            <person name="Henze K."/>
            <person name="Gupta A."/>
            <person name="Wang C.C."/>
            <person name="Dunne R.L."/>
            <person name="Upcroft J.A."/>
            <person name="Upcroft P."/>
            <person name="White O."/>
            <person name="Salzberg S.L."/>
            <person name="Tang P."/>
            <person name="Chiu C.-H."/>
            <person name="Lee Y.-S."/>
            <person name="Embley T.M."/>
            <person name="Coombs G.H."/>
            <person name="Mottram J.C."/>
            <person name="Tachezy J."/>
            <person name="Fraser-Liggett C.M."/>
            <person name="Johnson P.J."/>
        </authorList>
    </citation>
    <scope>NUCLEOTIDE SEQUENCE [LARGE SCALE GENOMIC DNA]</scope>
    <source>
        <strain evidence="11">G3</strain>
    </source>
</reference>
<dbReference type="VEuPathDB" id="TrichDB:TVAGG3_1013220"/>
<name>A2DM06_TRIV3</name>
<dbReference type="FunCoup" id="A2DM06">
    <property type="interactions" value="195"/>
</dbReference>
<dbReference type="GO" id="GO:0005774">
    <property type="term" value="C:vacuolar membrane"/>
    <property type="evidence" value="ECO:0007669"/>
    <property type="project" value="UniProtKB-SubCell"/>
</dbReference>
<dbReference type="GO" id="GO:0016020">
    <property type="term" value="C:membrane"/>
    <property type="evidence" value="ECO:0000318"/>
    <property type="project" value="GO_Central"/>
</dbReference>
<dbReference type="InterPro" id="IPR000245">
    <property type="entry name" value="ATPase_proteolipid_csu"/>
</dbReference>
<dbReference type="EMBL" id="DS113217">
    <property type="protein sequence ID" value="EAY18609.1"/>
    <property type="molecule type" value="Genomic_DNA"/>
</dbReference>
<dbReference type="PANTHER" id="PTHR10263">
    <property type="entry name" value="V-TYPE PROTON ATPASE PROTEOLIPID SUBUNIT"/>
    <property type="match status" value="1"/>
</dbReference>
<evidence type="ECO:0000256" key="7">
    <source>
        <dbReference type="ARBA" id="ARBA00023065"/>
    </source>
</evidence>
<evidence type="ECO:0000256" key="5">
    <source>
        <dbReference type="ARBA" id="ARBA00022781"/>
    </source>
</evidence>
<comment type="subcellular location">
    <subcellularLocation>
        <location evidence="1">Membrane</location>
        <topology evidence="1">Multi-pass membrane protein</topology>
    </subcellularLocation>
    <subcellularLocation>
        <location evidence="9">Vacuole membrane</location>
        <topology evidence="9">Multi-pass membrane protein</topology>
    </subcellularLocation>
</comment>
<dbReference type="VEuPathDB" id="TrichDB:TVAG_462950"/>
<dbReference type="SMR" id="A2DM06"/>
<keyword evidence="6 9" id="KW-1133">Transmembrane helix</keyword>
<evidence type="ECO:0000256" key="8">
    <source>
        <dbReference type="ARBA" id="ARBA00023136"/>
    </source>
</evidence>
<evidence type="ECO:0000313" key="12">
    <source>
        <dbReference type="Proteomes" id="UP000001542"/>
    </source>
</evidence>
<organism evidence="11 12">
    <name type="scientific">Trichomonas vaginalis (strain ATCC PRA-98 / G3)</name>
    <dbReference type="NCBI Taxonomy" id="412133"/>
    <lineage>
        <taxon>Eukaryota</taxon>
        <taxon>Metamonada</taxon>
        <taxon>Parabasalia</taxon>
        <taxon>Trichomonadida</taxon>
        <taxon>Trichomonadidae</taxon>
        <taxon>Trichomonas</taxon>
    </lineage>
</organism>
<evidence type="ECO:0000256" key="1">
    <source>
        <dbReference type="ARBA" id="ARBA00004141"/>
    </source>
</evidence>
<keyword evidence="9" id="KW-0926">Vacuole</keyword>
<evidence type="ECO:0000256" key="6">
    <source>
        <dbReference type="ARBA" id="ARBA00022989"/>
    </source>
</evidence>
<feature type="transmembrane region" description="Helical" evidence="9">
    <location>
        <begin position="99"/>
        <end position="124"/>
    </location>
</feature>
<keyword evidence="5 9" id="KW-0375">Hydrogen ion transport</keyword>
<dbReference type="RefSeq" id="XP_001579595.1">
    <property type="nucleotide sequence ID" value="XM_001579545.1"/>
</dbReference>
<dbReference type="GO" id="GO:0033179">
    <property type="term" value="C:proton-transporting V-type ATPase, V0 domain"/>
    <property type="evidence" value="ECO:0007669"/>
    <property type="project" value="InterPro"/>
</dbReference>
<dbReference type="InterPro" id="IPR035921">
    <property type="entry name" value="F/V-ATP_Csub_sf"/>
</dbReference>
<evidence type="ECO:0000313" key="11">
    <source>
        <dbReference type="EMBL" id="EAY18609.1"/>
    </source>
</evidence>
<dbReference type="Pfam" id="PF00137">
    <property type="entry name" value="ATP-synt_C"/>
    <property type="match status" value="2"/>
</dbReference>
<feature type="domain" description="V-ATPase proteolipid subunit C-like" evidence="10">
    <location>
        <begin position="27"/>
        <end position="84"/>
    </location>
</feature>
<dbReference type="Proteomes" id="UP000001542">
    <property type="component" value="Unassembled WGS sequence"/>
</dbReference>
<keyword evidence="4 9" id="KW-0812">Transmembrane</keyword>
<dbReference type="KEGG" id="tva:5464122"/>
<feature type="transmembrane region" description="Helical" evidence="9">
    <location>
        <begin position="136"/>
        <end position="161"/>
    </location>
</feature>
<comment type="similarity">
    <text evidence="2 9">Belongs to the V-ATPase proteolipid subunit family.</text>
</comment>
<accession>A2DM06</accession>
<evidence type="ECO:0000256" key="2">
    <source>
        <dbReference type="ARBA" id="ARBA00007296"/>
    </source>
</evidence>
<dbReference type="eggNOG" id="KOG0232">
    <property type="taxonomic scope" value="Eukaryota"/>
</dbReference>
<dbReference type="AlphaFoldDB" id="A2DM06"/>
<feature type="transmembrane region" description="Helical" evidence="9">
    <location>
        <begin position="22"/>
        <end position="44"/>
    </location>
</feature>
<proteinExistence type="inferred from homology"/>
<dbReference type="NCBIfam" id="TIGR01100">
    <property type="entry name" value="V_ATP_synt_C"/>
    <property type="match status" value="1"/>
</dbReference>
<feature type="transmembrane region" description="Helical" evidence="9">
    <location>
        <begin position="65"/>
        <end position="87"/>
    </location>
</feature>
<keyword evidence="12" id="KW-1185">Reference proteome</keyword>
<sequence>MSATYSPEQQFNDPYCPPTSVALGYVGIACALSFTSLGSAYGTFKSAIGLFKVCSEHPELFYRSMMPVIMAGIVGIYGLVAAIISSTNIHYPFSQFKSYAIFSGGLCVGLAGLASGCAIGIAGDVSCRAMSSHPELFMGAMLILIFGEVLGLYGFIISMILSGKSVLACGARP</sequence>
<keyword evidence="3 9" id="KW-0813">Transport</keyword>
<dbReference type="OMA" id="MSVCPPY"/>
<gene>
    <name evidence="11" type="ORF">TVAG_462950</name>
</gene>
<dbReference type="OrthoDB" id="1744869at2759"/>
<reference evidence="11" key="1">
    <citation type="submission" date="2006-10" db="EMBL/GenBank/DDBJ databases">
        <authorList>
            <person name="Amadeo P."/>
            <person name="Zhao Q."/>
            <person name="Wortman J."/>
            <person name="Fraser-Liggett C."/>
            <person name="Carlton J."/>
        </authorList>
    </citation>
    <scope>NUCLEOTIDE SEQUENCE</scope>
    <source>
        <strain evidence="11">G3</strain>
    </source>
</reference>
<dbReference type="FunFam" id="1.20.120.610:FF:000001">
    <property type="entry name" value="V-type proton ATPase proteolipid subunit"/>
    <property type="match status" value="1"/>
</dbReference>
<dbReference type="CDD" id="cd18175">
    <property type="entry name" value="ATP-synt_Vo_c_ATP6C_rpt1"/>
    <property type="match status" value="1"/>
</dbReference>
<dbReference type="InParanoid" id="A2DM06"/>
<evidence type="ECO:0000256" key="9">
    <source>
        <dbReference type="RuleBase" id="RU363060"/>
    </source>
</evidence>
<keyword evidence="7 9" id="KW-0406">Ion transport</keyword>
<evidence type="ECO:0000259" key="10">
    <source>
        <dbReference type="Pfam" id="PF00137"/>
    </source>
</evidence>
<feature type="domain" description="V-ATPase proteolipid subunit C-like" evidence="10">
    <location>
        <begin position="103"/>
        <end position="161"/>
    </location>
</feature>
<dbReference type="GO" id="GO:0046961">
    <property type="term" value="F:proton-transporting ATPase activity, rotational mechanism"/>
    <property type="evidence" value="ECO:0007669"/>
    <property type="project" value="InterPro"/>
</dbReference>
<dbReference type="Gene3D" id="1.20.120.610">
    <property type="entry name" value="lithium bound rotor ring of v- atpase"/>
    <property type="match status" value="1"/>
</dbReference>
<dbReference type="STRING" id="5722.A2DM06"/>
<dbReference type="InterPro" id="IPR011555">
    <property type="entry name" value="ATPase_proteolipid_su_C_euk"/>
</dbReference>
<dbReference type="InterPro" id="IPR002379">
    <property type="entry name" value="ATPase_proteolipid_c-like_dom"/>
</dbReference>
<evidence type="ECO:0000256" key="4">
    <source>
        <dbReference type="ARBA" id="ARBA00022692"/>
    </source>
</evidence>
<dbReference type="PRINTS" id="PR00122">
    <property type="entry name" value="VACATPASE"/>
</dbReference>
<dbReference type="SUPFAM" id="SSF81333">
    <property type="entry name" value="F1F0 ATP synthase subunit C"/>
    <property type="match status" value="2"/>
</dbReference>
<keyword evidence="8 9" id="KW-0472">Membrane</keyword>
<evidence type="ECO:0000256" key="3">
    <source>
        <dbReference type="ARBA" id="ARBA00022448"/>
    </source>
</evidence>
<protein>
    <recommendedName>
        <fullName evidence="9">V-type proton ATPase proteolipid subunit</fullName>
    </recommendedName>
</protein>